<dbReference type="InterPro" id="IPR027417">
    <property type="entry name" value="P-loop_NTPase"/>
</dbReference>
<dbReference type="Proteomes" id="UP000004001">
    <property type="component" value="Unassembled WGS sequence"/>
</dbReference>
<evidence type="ECO:0000259" key="3">
    <source>
        <dbReference type="Pfam" id="PF19044"/>
    </source>
</evidence>
<feature type="domain" description="TraG N-terminal Bacteroidetes" evidence="2">
    <location>
        <begin position="63"/>
        <end position="114"/>
    </location>
</feature>
<dbReference type="SUPFAM" id="SSF52540">
    <property type="entry name" value="P-loop containing nucleoside triphosphate hydrolases"/>
    <property type="match status" value="1"/>
</dbReference>
<feature type="domain" description="TraG P-loop" evidence="3">
    <location>
        <begin position="469"/>
        <end position="889"/>
    </location>
</feature>
<feature type="region of interest" description="Disordered" evidence="1">
    <location>
        <begin position="29"/>
        <end position="63"/>
    </location>
</feature>
<proteinExistence type="predicted"/>
<dbReference type="Pfam" id="PF12991">
    <property type="entry name" value="DUF3875"/>
    <property type="match status" value="1"/>
</dbReference>
<dbReference type="InterPro" id="IPR022509">
    <property type="entry name" value="Conjugation_ATPase_TraG"/>
</dbReference>
<dbReference type="PANTHER" id="PTHR38467:SF1">
    <property type="entry name" value="CONJUGATIVE TRANSFER: ASSEMBLY"/>
    <property type="match status" value="1"/>
</dbReference>
<comment type="caution">
    <text evidence="4">The sequence shown here is derived from an EMBL/GenBank/DDBJ whole genome shotgun (WGS) entry which is preliminary data.</text>
</comment>
<dbReference type="Pfam" id="PF19044">
    <property type="entry name" value="P-loop_TraG"/>
    <property type="match status" value="1"/>
</dbReference>
<reference evidence="4 5" key="1">
    <citation type="submission" date="2009-12" db="EMBL/GenBank/DDBJ databases">
        <title>Genome Sequence of Prevotella timonensis CRIS 5C-B1.</title>
        <authorList>
            <person name="Durkin A.S."/>
            <person name="Madupu R."/>
            <person name="Torralba M."/>
            <person name="Methe B."/>
            <person name="Sutton G."/>
            <person name="Strausberg R.L."/>
            <person name="Nelson K.E."/>
        </authorList>
    </citation>
    <scope>NUCLEOTIDE SEQUENCE [LARGE SCALE GENOMIC DNA]</scope>
    <source>
        <strain evidence="4 5">CRIS 5C-B1</strain>
    </source>
</reference>
<gene>
    <name evidence="4" type="primary">traG</name>
    <name evidence="4" type="ORF">HMPREF9019_0247</name>
</gene>
<dbReference type="PANTHER" id="PTHR38467">
    <property type="match status" value="1"/>
</dbReference>
<organism evidence="4 5">
    <name type="scientific">Hoylesella timonensis CRIS 5C-B1</name>
    <dbReference type="NCBI Taxonomy" id="679189"/>
    <lineage>
        <taxon>Bacteria</taxon>
        <taxon>Pseudomonadati</taxon>
        <taxon>Bacteroidota</taxon>
        <taxon>Bacteroidia</taxon>
        <taxon>Bacteroidales</taxon>
        <taxon>Prevotellaceae</taxon>
        <taxon>Hoylesella</taxon>
    </lineage>
</organism>
<dbReference type="Gene3D" id="1.10.8.730">
    <property type="match status" value="1"/>
</dbReference>
<accession>D1W253</accession>
<dbReference type="InterPro" id="IPR043964">
    <property type="entry name" value="P-loop_TraG"/>
</dbReference>
<dbReference type="InterPro" id="IPR053155">
    <property type="entry name" value="F-pilin_assembly_TraC"/>
</dbReference>
<dbReference type="Gene3D" id="3.40.50.300">
    <property type="entry name" value="P-loop containing nucleotide triphosphate hydrolases"/>
    <property type="match status" value="1"/>
</dbReference>
<name>D1W253_9BACT</name>
<dbReference type="InterPro" id="IPR024451">
    <property type="entry name" value="TraG_N_Bacteroidetes"/>
</dbReference>
<dbReference type="EMBL" id="ADEF01000072">
    <property type="protein sequence ID" value="EFA96526.1"/>
    <property type="molecule type" value="Genomic_DNA"/>
</dbReference>
<sequence>MYRLRRGIVLPPCVADLRAERPVRRTRADEIGSVTEPSPIPYQPAADNPSVQTTTKGRNDMRNTSKMTTLENKFPLLAVEHGCIISKDADITVAFEVELPELYTVTGAEYEAIHGCWCKAIKVLPDYSVVHKQDWFIKERYKPELQKDDMSFLSRSFERHFNERPYLKHTCYLYLTKTTKERSRMQSNFSTLCRGHIIPKELDRETTTKFMEACEQFERIMNDSGLVRLRRLSTDEIVGTEGKAGLVERYFSLMPEGDITLQDIELSAREMRIGDNRLCLHTLSDAEDLPGKVATDTRYEKLSTDRSDCRLSFASPVGLLLSCNHIYNQYVLINNSEEALQKFEKSARNMQSLSRYSRSNSINREWIDQYLNEARSYGLTSVRAHFNVMAWSDDAEELKHIRNDVGSQLASMECVPRHNTIDCPTLYWAAIPGNAADFPAEESFHTFIEQAVCLFTEETNYRSSLSPFGIKMVDRLTGKPLHLDISDLPMKRGITTNRNKFVLGPSGSGKSFFMNHLVRQYYEQGAHVVLVDTGNSYQGLCGMIRRKTGGVDGVYFTYTEEKPISFNPFYTDDYIFDVEKKDSIKTLLLTLWKSEDDKVTKTESGELGSAVSAYIERIQSDRSIVPSFNTFYEYMRDDYRTELAQRDIKVEKSDFNIDNMLTTMRQYYRGGRYDFLLNSTENIDLLGKRFIVFEIDSIKENRELFPVVTIIIMEAFINKMRRLKGVRKQLIVEEAWKALSSANMAEYLRYMYKTVRKYYGEAIVVTQEVDDIISSPVVKESIINNSDCKILLDQRKYMNKFDQIQALLGLTEKEKSQILSINMANNPSRLYKEVWIGLGGTQSAVYATEVSAEEYLAYTTEETEKVEVYRLAEKLGGDIEAAIRQLAERRRNKE</sequence>
<evidence type="ECO:0000313" key="5">
    <source>
        <dbReference type="Proteomes" id="UP000004001"/>
    </source>
</evidence>
<keyword evidence="5" id="KW-1185">Reference proteome</keyword>
<evidence type="ECO:0000259" key="2">
    <source>
        <dbReference type="Pfam" id="PF12991"/>
    </source>
</evidence>
<evidence type="ECO:0000313" key="4">
    <source>
        <dbReference type="EMBL" id="EFA96526.1"/>
    </source>
</evidence>
<dbReference type="NCBIfam" id="TIGR03783">
    <property type="entry name" value="Bac_Flav_CT_G"/>
    <property type="match status" value="1"/>
</dbReference>
<protein>
    <submittedName>
        <fullName evidence="4">Conjugation system ATPase, TraG family</fullName>
    </submittedName>
</protein>
<dbReference type="AlphaFoldDB" id="D1W253"/>
<evidence type="ECO:0000256" key="1">
    <source>
        <dbReference type="SAM" id="MobiDB-lite"/>
    </source>
</evidence>
<dbReference type="eggNOG" id="COG3451">
    <property type="taxonomic scope" value="Bacteria"/>
</dbReference>